<proteinExistence type="predicted"/>
<organism evidence="3 4">
    <name type="scientific">Lentithecium fluviatile CBS 122367</name>
    <dbReference type="NCBI Taxonomy" id="1168545"/>
    <lineage>
        <taxon>Eukaryota</taxon>
        <taxon>Fungi</taxon>
        <taxon>Dikarya</taxon>
        <taxon>Ascomycota</taxon>
        <taxon>Pezizomycotina</taxon>
        <taxon>Dothideomycetes</taxon>
        <taxon>Pleosporomycetidae</taxon>
        <taxon>Pleosporales</taxon>
        <taxon>Massarineae</taxon>
        <taxon>Lentitheciaceae</taxon>
        <taxon>Lentithecium</taxon>
    </lineage>
</organism>
<evidence type="ECO:0000256" key="2">
    <source>
        <dbReference type="SAM" id="Phobius"/>
    </source>
</evidence>
<reference evidence="3" key="1">
    <citation type="journal article" date="2020" name="Stud. Mycol.">
        <title>101 Dothideomycetes genomes: a test case for predicting lifestyles and emergence of pathogens.</title>
        <authorList>
            <person name="Haridas S."/>
            <person name="Albert R."/>
            <person name="Binder M."/>
            <person name="Bloem J."/>
            <person name="Labutti K."/>
            <person name="Salamov A."/>
            <person name="Andreopoulos B."/>
            <person name="Baker S."/>
            <person name="Barry K."/>
            <person name="Bills G."/>
            <person name="Bluhm B."/>
            <person name="Cannon C."/>
            <person name="Castanera R."/>
            <person name="Culley D."/>
            <person name="Daum C."/>
            <person name="Ezra D."/>
            <person name="Gonzalez J."/>
            <person name="Henrissat B."/>
            <person name="Kuo A."/>
            <person name="Liang C."/>
            <person name="Lipzen A."/>
            <person name="Lutzoni F."/>
            <person name="Magnuson J."/>
            <person name="Mondo S."/>
            <person name="Nolan M."/>
            <person name="Ohm R."/>
            <person name="Pangilinan J."/>
            <person name="Park H.-J."/>
            <person name="Ramirez L."/>
            <person name="Alfaro M."/>
            <person name="Sun H."/>
            <person name="Tritt A."/>
            <person name="Yoshinaga Y."/>
            <person name="Zwiers L.-H."/>
            <person name="Turgeon B."/>
            <person name="Goodwin S."/>
            <person name="Spatafora J."/>
            <person name="Crous P."/>
            <person name="Grigoriev I."/>
        </authorList>
    </citation>
    <scope>NUCLEOTIDE SEQUENCE</scope>
    <source>
        <strain evidence="3">CBS 122367</strain>
    </source>
</reference>
<name>A0A6G1IVI9_9PLEO</name>
<keyword evidence="2" id="KW-1133">Transmembrane helix</keyword>
<dbReference type="AlphaFoldDB" id="A0A6G1IVI9"/>
<gene>
    <name evidence="3" type="ORF">K458DRAFT_489003</name>
</gene>
<evidence type="ECO:0000313" key="4">
    <source>
        <dbReference type="Proteomes" id="UP000799291"/>
    </source>
</evidence>
<dbReference type="Proteomes" id="UP000799291">
    <property type="component" value="Unassembled WGS sequence"/>
</dbReference>
<keyword evidence="4" id="KW-1185">Reference proteome</keyword>
<keyword evidence="2" id="KW-0472">Membrane</keyword>
<keyword evidence="2" id="KW-0812">Transmembrane</keyword>
<feature type="region of interest" description="Disordered" evidence="1">
    <location>
        <begin position="150"/>
        <end position="171"/>
    </location>
</feature>
<accession>A0A6G1IVI9</accession>
<evidence type="ECO:0000256" key="1">
    <source>
        <dbReference type="SAM" id="MobiDB-lite"/>
    </source>
</evidence>
<protein>
    <submittedName>
        <fullName evidence="3">Uncharacterized protein</fullName>
    </submittedName>
</protein>
<sequence>MKRLNVVFFADAAAVFTLSVLNSSHRKDRTISLLLMWLCTLILLLMVVTGAFGVTIEAAQARYNQRRQNRRTGMMREQLLDLNVPIINVEDLEDQPRAHTDGAYNIIGVALLKVPEGGGATSYKRAQARQQRAPVPSKYFLLQATTSNTHRSENFHKRNFNSPHSYPPPSRYRTVYSPNFPFLTDRFTNRSLSHPHLHSSPSYPSTKSG</sequence>
<feature type="transmembrane region" description="Helical" evidence="2">
    <location>
        <begin position="6"/>
        <end position="22"/>
    </location>
</feature>
<feature type="transmembrane region" description="Helical" evidence="2">
    <location>
        <begin position="34"/>
        <end position="56"/>
    </location>
</feature>
<evidence type="ECO:0000313" key="3">
    <source>
        <dbReference type="EMBL" id="KAF2681899.1"/>
    </source>
</evidence>
<dbReference type="EMBL" id="MU005589">
    <property type="protein sequence ID" value="KAF2681899.1"/>
    <property type="molecule type" value="Genomic_DNA"/>
</dbReference>